<dbReference type="InParanoid" id="Q22SS9"/>
<name>Q22SS9_TETTS</name>
<feature type="transmembrane region" description="Helical" evidence="8">
    <location>
        <begin position="228"/>
        <end position="247"/>
    </location>
</feature>
<dbReference type="PROSITE" id="PS50110">
    <property type="entry name" value="RESPONSE_REGULATORY"/>
    <property type="match status" value="1"/>
</dbReference>
<dbReference type="eggNOG" id="KOG0519">
    <property type="taxonomic scope" value="Eukaryota"/>
</dbReference>
<dbReference type="SUPFAM" id="SSF55874">
    <property type="entry name" value="ATPase domain of HSP90 chaperone/DNA topoisomerase II/histidine kinase"/>
    <property type="match status" value="1"/>
</dbReference>
<dbReference type="InterPro" id="IPR036890">
    <property type="entry name" value="HATPase_C_sf"/>
</dbReference>
<feature type="domain" description="Response regulatory" evidence="10">
    <location>
        <begin position="1583"/>
        <end position="1711"/>
    </location>
</feature>
<keyword evidence="8" id="KW-0472">Membrane</keyword>
<dbReference type="InterPro" id="IPR003661">
    <property type="entry name" value="HisK_dim/P_dom"/>
</dbReference>
<dbReference type="InterPro" id="IPR001789">
    <property type="entry name" value="Sig_transdc_resp-reg_receiver"/>
</dbReference>
<dbReference type="InterPro" id="IPR011006">
    <property type="entry name" value="CheY-like_superfamily"/>
</dbReference>
<keyword evidence="12" id="KW-1185">Reference proteome</keyword>
<keyword evidence="3 6" id="KW-0597">Phosphoprotein</keyword>
<dbReference type="KEGG" id="tet:TTHERM_00813020"/>
<evidence type="ECO:0000256" key="8">
    <source>
        <dbReference type="SAM" id="Phobius"/>
    </source>
</evidence>
<feature type="region of interest" description="Disordered" evidence="7">
    <location>
        <begin position="1324"/>
        <end position="1343"/>
    </location>
</feature>
<dbReference type="Gene3D" id="1.10.287.130">
    <property type="match status" value="1"/>
</dbReference>
<dbReference type="Pfam" id="PF02518">
    <property type="entry name" value="HATPase_c"/>
    <property type="match status" value="1"/>
</dbReference>
<evidence type="ECO:0000313" key="11">
    <source>
        <dbReference type="EMBL" id="EAR88385.2"/>
    </source>
</evidence>
<feature type="region of interest" description="Disordered" evidence="7">
    <location>
        <begin position="533"/>
        <end position="604"/>
    </location>
</feature>
<dbReference type="PANTHER" id="PTHR43047">
    <property type="entry name" value="TWO-COMPONENT HISTIDINE PROTEIN KINASE"/>
    <property type="match status" value="1"/>
</dbReference>
<dbReference type="EC" id="2.7.13.3" evidence="2"/>
<dbReference type="HOGENOM" id="CLU_246207_0_0_1"/>
<dbReference type="Gene3D" id="3.30.565.10">
    <property type="entry name" value="Histidine kinase-like ATPase, C-terminal domain"/>
    <property type="match status" value="1"/>
</dbReference>
<feature type="domain" description="Histidine kinase" evidence="9">
    <location>
        <begin position="882"/>
        <end position="1106"/>
    </location>
</feature>
<feature type="region of interest" description="Disordered" evidence="7">
    <location>
        <begin position="805"/>
        <end position="837"/>
    </location>
</feature>
<dbReference type="Pfam" id="PF00072">
    <property type="entry name" value="Response_reg"/>
    <property type="match status" value="1"/>
</dbReference>
<evidence type="ECO:0000259" key="10">
    <source>
        <dbReference type="PROSITE" id="PS50110"/>
    </source>
</evidence>
<dbReference type="PROSITE" id="PS50109">
    <property type="entry name" value="HIS_KIN"/>
    <property type="match status" value="1"/>
</dbReference>
<keyword evidence="5 11" id="KW-0418">Kinase</keyword>
<feature type="compositionally biased region" description="Basic and acidic residues" evidence="7">
    <location>
        <begin position="1260"/>
        <end position="1271"/>
    </location>
</feature>
<dbReference type="PRINTS" id="PR00344">
    <property type="entry name" value="BCTRLSENSOR"/>
</dbReference>
<gene>
    <name evidence="11" type="ORF">TTHERM_00813020</name>
</gene>
<proteinExistence type="predicted"/>
<sequence length="1716" mass="198471">MKQGQDNNLQTIQNKKQLMLQNGNEEEFQGNKNIQGSQQLMKEFNLDQNSILILVIIDILDNLIDGLQLLMAYSNVGLFKDMNQYIALPCNQNDQEFQYYYKIFPLLIATLSLNLIILVKTLQTKRQAYNLVKDDLNNLIISAQKQIKFSQILYKDHCFQCSMVQLRLLLRIELIVQTVKQQIGIGDVIIIILTIIWLAERQKSWNYKIIILDFNIIYLVIRLQMNLNIFNILKSVFLILVIFFQYFNRATLQKQYELFISTFSKYLQSFSQYDSTFQNINFRFIDASNKQMTQLYKQSGQLSNQVQSQIATEKKIERISFFTQKDYHKAQSNHSTPNQGSPIIFTPQKYDKQLQFMKQQSSLKRTQSISSIFEQIPSSIQNYKKQTAGRCLINADFIQDKNYFVSNLSTQVLNQINQGVVLMDLNQCIVFHNKQMLKILSIQKSSKIIRKLFQLKKEVKVKDGDLLDKNLTGDDSKALNSIIKMTSKITNNQQESSNLNQFSLEVNGKVKTQNVNNNGLQAILSDSQGQQACGRSFRTSDQKKSDYLNNKSASQSDIQMAPPKVIFKNKIRQGDDEEQHDNGNQISIKEVEEDQYSDNEYSNTYSPVKFDTKTSYKKRNKNIQNLKQTFQFKKKQTGDSKKELKDKYFYSTDEKSFEIIIQEIISLVQIYRQNIGHRPCKSENNLDFNTLIQEEWLKNCEKTVQILQNQGYTFNAILEEEQKVATLSYLREHSNHEIASEDPKIATTSKNNLQVPQPQSFTKGVNSLADLKQQQQAQNQNDVKKQKVNKIIRVQIKLWNSPISTEEKRDEVKESSIDNIGNNQILSQSNSDQPKQAKKKNFLIHEKFHNPMLFIIFQDITKQIEQEEQDQMNRFKLKILSSISHELRTPLNCSMSMLQMLLQSDHISEALKQDYLQPAFFNNQLLYFIINDILDYAQISQNSFQLKFSSFELYPTLQECLNIFSYSAEFKGIEIFLSVDNSIPRVINSDQERIKQVLINLVSNAIKYTNSGYINVNASLSPDQKDLIEISVEDTGCGIPPHLHNIIFDYMDNPGKKKKELNSTGAGLGLTISQKIVKGLSENKGISLQSEVGVGSKFTFYVKNRDFTNQKSQVGIKSNQFNNIMLNWKSVSYTTLQSQEFKSDLSSLKGLTNKSQQTPKHYSQSPISKGSFNSNSVVGKEETEKKQFLTTFIRNSFMRKGSKFLEENMHQKELSNQDYGNNEFLNQNLNSDRALNKRKSNNSISISYMLDKSNILQEGSENKKNQTDSKKNRQPMKSCDILESISDIDNQTPQIQNLNPFQGKSSIFQQDLIENQILQKQSSSVSSTIYTQSTPKPGSHLEQQTPIQNFNNQAKFQLNQNYQGQKQYQDKNNNSQPDYFKSNQKPESFSDFNQIQKKRNSFNANLTTSNYQYQQLKDISQIDLETGRNASFHNNSQIFQDTSRLIQGNYKEELDLNKTQQDQNNITFNLELQNESERANNFSLKQLNLQNQSQQIDEEINPAIKKEFQINLKKNQNTELKITKESSKKKLFIQINDNQNELDGQDMDALIQQNSQDHLQQKQNKIKKKLQLYFSKKKCQCNEVLVVDDNQFNLLVMIKLLQSYSIIADQAFDGQKALDLVIQKSKNACCSHYRLILMDIDMPIMNGYQSTQAILDFYKQKHPNVNPPIISACTAFVSNEDKAQAKKRGMKFFIGKPIQIFHLDFVLEQSLLKKKK</sequence>
<evidence type="ECO:0000256" key="2">
    <source>
        <dbReference type="ARBA" id="ARBA00012438"/>
    </source>
</evidence>
<dbReference type="SUPFAM" id="SSF47384">
    <property type="entry name" value="Homodimeric domain of signal transducing histidine kinase"/>
    <property type="match status" value="1"/>
</dbReference>
<dbReference type="SUPFAM" id="SSF52172">
    <property type="entry name" value="CheY-like"/>
    <property type="match status" value="1"/>
</dbReference>
<evidence type="ECO:0000256" key="5">
    <source>
        <dbReference type="ARBA" id="ARBA00022777"/>
    </source>
</evidence>
<dbReference type="GO" id="GO:0000155">
    <property type="term" value="F:phosphorelay sensor kinase activity"/>
    <property type="evidence" value="ECO:0007669"/>
    <property type="project" value="InterPro"/>
</dbReference>
<evidence type="ECO:0000313" key="12">
    <source>
        <dbReference type="Proteomes" id="UP000009168"/>
    </source>
</evidence>
<feature type="region of interest" description="Disordered" evidence="7">
    <location>
        <begin position="1366"/>
        <end position="1387"/>
    </location>
</feature>
<evidence type="ECO:0000256" key="1">
    <source>
        <dbReference type="ARBA" id="ARBA00000085"/>
    </source>
</evidence>
<dbReference type="CDD" id="cd00082">
    <property type="entry name" value="HisKA"/>
    <property type="match status" value="1"/>
</dbReference>
<feature type="compositionally biased region" description="Polar residues" evidence="7">
    <location>
        <begin position="1152"/>
        <end position="1177"/>
    </location>
</feature>
<dbReference type="InterPro" id="IPR004358">
    <property type="entry name" value="Sig_transdc_His_kin-like_C"/>
</dbReference>
<dbReference type="RefSeq" id="XP_001008630.2">
    <property type="nucleotide sequence ID" value="XM_001008630.2"/>
</dbReference>
<dbReference type="SMART" id="SM00387">
    <property type="entry name" value="HATPase_c"/>
    <property type="match status" value="1"/>
</dbReference>
<feature type="compositionally biased region" description="Low complexity" evidence="7">
    <location>
        <begin position="1324"/>
        <end position="1334"/>
    </location>
</feature>
<feature type="compositionally biased region" description="Basic and acidic residues" evidence="7">
    <location>
        <begin position="805"/>
        <end position="816"/>
    </location>
</feature>
<dbReference type="Pfam" id="PF00512">
    <property type="entry name" value="HisKA"/>
    <property type="match status" value="1"/>
</dbReference>
<evidence type="ECO:0000256" key="4">
    <source>
        <dbReference type="ARBA" id="ARBA00022679"/>
    </source>
</evidence>
<protein>
    <recommendedName>
        <fullName evidence="2">histidine kinase</fullName>
        <ecNumber evidence="2">2.7.13.3</ecNumber>
    </recommendedName>
</protein>
<dbReference type="SMART" id="SM00448">
    <property type="entry name" value="REC"/>
    <property type="match status" value="1"/>
</dbReference>
<dbReference type="InterPro" id="IPR003594">
    <property type="entry name" value="HATPase_dom"/>
</dbReference>
<dbReference type="Gene3D" id="3.40.50.2300">
    <property type="match status" value="1"/>
</dbReference>
<dbReference type="OrthoDB" id="2015534at2759"/>
<dbReference type="GO" id="GO:0005886">
    <property type="term" value="C:plasma membrane"/>
    <property type="evidence" value="ECO:0007669"/>
    <property type="project" value="TreeGrafter"/>
</dbReference>
<feature type="transmembrane region" description="Helical" evidence="8">
    <location>
        <begin position="99"/>
        <end position="119"/>
    </location>
</feature>
<feature type="region of interest" description="Disordered" evidence="7">
    <location>
        <begin position="1255"/>
        <end position="1276"/>
    </location>
</feature>
<dbReference type="PANTHER" id="PTHR43047:SF72">
    <property type="entry name" value="OSMOSENSING HISTIDINE PROTEIN KINASE SLN1"/>
    <property type="match status" value="1"/>
</dbReference>
<keyword evidence="8" id="KW-1133">Transmembrane helix</keyword>
<evidence type="ECO:0000256" key="3">
    <source>
        <dbReference type="ARBA" id="ARBA00022553"/>
    </source>
</evidence>
<dbReference type="EMBL" id="GG662841">
    <property type="protein sequence ID" value="EAR88385.2"/>
    <property type="molecule type" value="Genomic_DNA"/>
</dbReference>
<dbReference type="InterPro" id="IPR005467">
    <property type="entry name" value="His_kinase_dom"/>
</dbReference>
<feature type="compositionally biased region" description="Polar residues" evidence="7">
    <location>
        <begin position="817"/>
        <end position="834"/>
    </location>
</feature>
<keyword evidence="8" id="KW-0812">Transmembrane</keyword>
<feature type="compositionally biased region" description="Polar residues" evidence="7">
    <location>
        <begin position="547"/>
        <end position="558"/>
    </location>
</feature>
<dbReference type="InterPro" id="IPR036097">
    <property type="entry name" value="HisK_dim/P_sf"/>
</dbReference>
<dbReference type="STRING" id="312017.Q22SS9"/>
<feature type="region of interest" description="Disordered" evidence="7">
    <location>
        <begin position="1152"/>
        <end position="1179"/>
    </location>
</feature>
<dbReference type="Proteomes" id="UP000009168">
    <property type="component" value="Unassembled WGS sequence"/>
</dbReference>
<dbReference type="CDD" id="cd17546">
    <property type="entry name" value="REC_hyHK_CKI1_RcsC-like"/>
    <property type="match status" value="1"/>
</dbReference>
<reference evidence="12" key="1">
    <citation type="journal article" date="2006" name="PLoS Biol.">
        <title>Macronuclear genome sequence of the ciliate Tetrahymena thermophila, a model eukaryote.</title>
        <authorList>
            <person name="Eisen J.A."/>
            <person name="Coyne R.S."/>
            <person name="Wu M."/>
            <person name="Wu D."/>
            <person name="Thiagarajan M."/>
            <person name="Wortman J.R."/>
            <person name="Badger J.H."/>
            <person name="Ren Q."/>
            <person name="Amedeo P."/>
            <person name="Jones K.M."/>
            <person name="Tallon L.J."/>
            <person name="Delcher A.L."/>
            <person name="Salzberg S.L."/>
            <person name="Silva J.C."/>
            <person name="Haas B.J."/>
            <person name="Majoros W.H."/>
            <person name="Farzad M."/>
            <person name="Carlton J.M."/>
            <person name="Smith R.K. Jr."/>
            <person name="Garg J."/>
            <person name="Pearlman R.E."/>
            <person name="Karrer K.M."/>
            <person name="Sun L."/>
            <person name="Manning G."/>
            <person name="Elde N.C."/>
            <person name="Turkewitz A.P."/>
            <person name="Asai D.J."/>
            <person name="Wilkes D.E."/>
            <person name="Wang Y."/>
            <person name="Cai H."/>
            <person name="Collins K."/>
            <person name="Stewart B.A."/>
            <person name="Lee S.R."/>
            <person name="Wilamowska K."/>
            <person name="Weinberg Z."/>
            <person name="Ruzzo W.L."/>
            <person name="Wloga D."/>
            <person name="Gaertig J."/>
            <person name="Frankel J."/>
            <person name="Tsao C.-C."/>
            <person name="Gorovsky M.A."/>
            <person name="Keeling P.J."/>
            <person name="Waller R.F."/>
            <person name="Patron N.J."/>
            <person name="Cherry J.M."/>
            <person name="Stover N.A."/>
            <person name="Krieger C.J."/>
            <person name="del Toro C."/>
            <person name="Ryder H.F."/>
            <person name="Williamson S.C."/>
            <person name="Barbeau R.A."/>
            <person name="Hamilton E.P."/>
            <person name="Orias E."/>
        </authorList>
    </citation>
    <scope>NUCLEOTIDE SEQUENCE [LARGE SCALE GENOMIC DNA]</scope>
    <source>
        <strain evidence="12">SB210</strain>
    </source>
</reference>
<evidence type="ECO:0000256" key="6">
    <source>
        <dbReference type="PROSITE-ProRule" id="PRU00169"/>
    </source>
</evidence>
<keyword evidence="4" id="KW-0808">Transferase</keyword>
<dbReference type="GO" id="GO:0009927">
    <property type="term" value="F:histidine phosphotransfer kinase activity"/>
    <property type="evidence" value="ECO:0007669"/>
    <property type="project" value="TreeGrafter"/>
</dbReference>
<accession>Q22SS9</accession>
<feature type="modified residue" description="4-aspartylphosphate" evidence="6">
    <location>
        <position position="1639"/>
    </location>
</feature>
<organism evidence="11 12">
    <name type="scientific">Tetrahymena thermophila (strain SB210)</name>
    <dbReference type="NCBI Taxonomy" id="312017"/>
    <lineage>
        <taxon>Eukaryota</taxon>
        <taxon>Sar</taxon>
        <taxon>Alveolata</taxon>
        <taxon>Ciliophora</taxon>
        <taxon>Intramacronucleata</taxon>
        <taxon>Oligohymenophorea</taxon>
        <taxon>Hymenostomatida</taxon>
        <taxon>Tetrahymenina</taxon>
        <taxon>Tetrahymenidae</taxon>
        <taxon>Tetrahymena</taxon>
    </lineage>
</organism>
<evidence type="ECO:0000259" key="9">
    <source>
        <dbReference type="PROSITE" id="PS50109"/>
    </source>
</evidence>
<comment type="catalytic activity">
    <reaction evidence="1">
        <text>ATP + protein L-histidine = ADP + protein N-phospho-L-histidine.</text>
        <dbReference type="EC" id="2.7.13.3"/>
    </reaction>
</comment>
<evidence type="ECO:0000256" key="7">
    <source>
        <dbReference type="SAM" id="MobiDB-lite"/>
    </source>
</evidence>
<dbReference type="GeneID" id="7832987"/>
<feature type="transmembrane region" description="Helical" evidence="8">
    <location>
        <begin position="51"/>
        <end position="73"/>
    </location>
</feature>
<dbReference type="SMART" id="SM00388">
    <property type="entry name" value="HisKA"/>
    <property type="match status" value="1"/>
</dbReference>